<feature type="compositionally biased region" description="Acidic residues" evidence="1">
    <location>
        <begin position="32"/>
        <end position="103"/>
    </location>
</feature>
<evidence type="ECO:0000313" key="3">
    <source>
        <dbReference type="Proteomes" id="UP000320042"/>
    </source>
</evidence>
<evidence type="ECO:0000256" key="1">
    <source>
        <dbReference type="SAM" id="MobiDB-lite"/>
    </source>
</evidence>
<evidence type="ECO:0000313" key="2">
    <source>
        <dbReference type="EMBL" id="TWR31206.1"/>
    </source>
</evidence>
<reference evidence="2 3" key="1">
    <citation type="submission" date="2019-07" db="EMBL/GenBank/DDBJ databases">
        <authorList>
            <person name="Kim J."/>
        </authorList>
    </citation>
    <scope>NUCLEOTIDE SEQUENCE [LARGE SCALE GENOMIC DNA]</scope>
    <source>
        <strain evidence="3">dk17</strain>
    </source>
</reference>
<keyword evidence="3" id="KW-1185">Reference proteome</keyword>
<dbReference type="RefSeq" id="WP_146380103.1">
    <property type="nucleotide sequence ID" value="NZ_VOEJ01000001.1"/>
</dbReference>
<sequence>METLNVNAQDEQKGLFGDAYENDQDTITAIDEPGEDAANQDDYPEVDENDLGTIDDEDGDTVDLDDDIDAEDDEETFDDDAVIDDDTTEEDGGYDSESDGIRP</sequence>
<gene>
    <name evidence="2" type="ORF">FPZ43_01650</name>
</gene>
<protein>
    <submittedName>
        <fullName evidence="2">Uncharacterized protein</fullName>
    </submittedName>
</protein>
<accession>A0A563UIS4</accession>
<dbReference type="AlphaFoldDB" id="A0A563UIS4"/>
<name>A0A563UIS4_9SPHI</name>
<comment type="caution">
    <text evidence="2">The sequence shown here is derived from an EMBL/GenBank/DDBJ whole genome shotgun (WGS) entry which is preliminary data.</text>
</comment>
<organism evidence="2 3">
    <name type="scientific">Mucilaginibacter pallidiroseus</name>
    <dbReference type="NCBI Taxonomy" id="2599295"/>
    <lineage>
        <taxon>Bacteria</taxon>
        <taxon>Pseudomonadati</taxon>
        <taxon>Bacteroidota</taxon>
        <taxon>Sphingobacteriia</taxon>
        <taxon>Sphingobacteriales</taxon>
        <taxon>Sphingobacteriaceae</taxon>
        <taxon>Mucilaginibacter</taxon>
    </lineage>
</organism>
<feature type="region of interest" description="Disordered" evidence="1">
    <location>
        <begin position="1"/>
        <end position="103"/>
    </location>
</feature>
<dbReference type="Proteomes" id="UP000320042">
    <property type="component" value="Unassembled WGS sequence"/>
</dbReference>
<dbReference type="EMBL" id="VOEJ01000001">
    <property type="protein sequence ID" value="TWR31206.1"/>
    <property type="molecule type" value="Genomic_DNA"/>
</dbReference>
<proteinExistence type="predicted"/>